<keyword evidence="2" id="KW-1185">Reference proteome</keyword>
<dbReference type="AlphaFoldDB" id="A0A3M7QZG8"/>
<organism evidence="1 2">
    <name type="scientific">Brachionus plicatilis</name>
    <name type="common">Marine rotifer</name>
    <name type="synonym">Brachionus muelleri</name>
    <dbReference type="NCBI Taxonomy" id="10195"/>
    <lineage>
        <taxon>Eukaryota</taxon>
        <taxon>Metazoa</taxon>
        <taxon>Spiralia</taxon>
        <taxon>Gnathifera</taxon>
        <taxon>Rotifera</taxon>
        <taxon>Eurotatoria</taxon>
        <taxon>Monogononta</taxon>
        <taxon>Pseudotrocha</taxon>
        <taxon>Ploima</taxon>
        <taxon>Brachionidae</taxon>
        <taxon>Brachionus</taxon>
    </lineage>
</organism>
<reference evidence="1 2" key="1">
    <citation type="journal article" date="2018" name="Sci. Rep.">
        <title>Genomic signatures of local adaptation to the degree of environmental predictability in rotifers.</title>
        <authorList>
            <person name="Franch-Gras L."/>
            <person name="Hahn C."/>
            <person name="Garcia-Roger E.M."/>
            <person name="Carmona M.J."/>
            <person name="Serra M."/>
            <person name="Gomez A."/>
        </authorList>
    </citation>
    <scope>NUCLEOTIDE SEQUENCE [LARGE SCALE GENOMIC DNA]</scope>
    <source>
        <strain evidence="1">HYR1</strain>
    </source>
</reference>
<protein>
    <submittedName>
        <fullName evidence="1">Uncharacterized protein</fullName>
    </submittedName>
</protein>
<gene>
    <name evidence="1" type="ORF">BpHYR1_002069</name>
</gene>
<name>A0A3M7QZG8_BRAPC</name>
<dbReference type="Proteomes" id="UP000276133">
    <property type="component" value="Unassembled WGS sequence"/>
</dbReference>
<accession>A0A3M7QZG8</accession>
<dbReference type="EMBL" id="REGN01004693">
    <property type="protein sequence ID" value="RNA16511.1"/>
    <property type="molecule type" value="Genomic_DNA"/>
</dbReference>
<comment type="caution">
    <text evidence="1">The sequence shown here is derived from an EMBL/GenBank/DDBJ whole genome shotgun (WGS) entry which is preliminary data.</text>
</comment>
<sequence length="86" mass="10192">MDLKRIVQMLQLILKQPKKNSFQKSIAYIFLGTKNISESRKKSISLFSRIDEVKNSKVKIFNLKILNEFAILNKKIHRMKKFPKIN</sequence>
<proteinExistence type="predicted"/>
<evidence type="ECO:0000313" key="1">
    <source>
        <dbReference type="EMBL" id="RNA16511.1"/>
    </source>
</evidence>
<evidence type="ECO:0000313" key="2">
    <source>
        <dbReference type="Proteomes" id="UP000276133"/>
    </source>
</evidence>